<dbReference type="Proteomes" id="UP000176204">
    <property type="component" value="Chromosome I"/>
</dbReference>
<gene>
    <name evidence="3" type="ORF">PYTT_0123</name>
</gene>
<protein>
    <submittedName>
        <fullName evidence="3">Class i glutamine amidotransferase-like</fullName>
    </submittedName>
</protein>
<reference evidence="4" key="1">
    <citation type="submission" date="2016-09" db="EMBL/GenBank/DDBJ databases">
        <authorList>
            <person name="Koehorst J."/>
        </authorList>
    </citation>
    <scope>NUCLEOTIDE SEQUENCE [LARGE SCALE GENOMIC DNA]</scope>
</reference>
<dbReference type="KEGG" id="agl:PYTT_0123"/>
<keyword evidence="3" id="KW-0808">Transferase</keyword>
<proteinExistence type="predicted"/>
<evidence type="ECO:0000313" key="3">
    <source>
        <dbReference type="EMBL" id="SEH70719.1"/>
    </source>
</evidence>
<name>A0A1C7PEE2_9BACT</name>
<feature type="domain" description="DUF4159" evidence="2">
    <location>
        <begin position="43"/>
        <end position="211"/>
    </location>
</feature>
<dbReference type="InterPro" id="IPR029062">
    <property type="entry name" value="Class_I_gatase-like"/>
</dbReference>
<dbReference type="EMBL" id="LT629973">
    <property type="protein sequence ID" value="SEH70719.1"/>
    <property type="molecule type" value="Genomic_DNA"/>
</dbReference>
<dbReference type="GO" id="GO:0016740">
    <property type="term" value="F:transferase activity"/>
    <property type="evidence" value="ECO:0007669"/>
    <property type="project" value="UniProtKB-KW"/>
</dbReference>
<keyword evidence="3" id="KW-0315">Glutamine amidotransferase</keyword>
<keyword evidence="1" id="KW-0732">Signal</keyword>
<dbReference type="AlphaFoldDB" id="A0A1C7PEE2"/>
<dbReference type="Gene3D" id="3.40.50.12140">
    <property type="entry name" value="Domain of unknown function DUF4159"/>
    <property type="match status" value="1"/>
</dbReference>
<dbReference type="Pfam" id="PF13709">
    <property type="entry name" value="DUF4159"/>
    <property type="match status" value="1"/>
</dbReference>
<accession>A0A1C7PEE2</accession>
<dbReference type="SUPFAM" id="SSF52317">
    <property type="entry name" value="Class I glutamine amidotransferase-like"/>
    <property type="match status" value="1"/>
</dbReference>
<evidence type="ECO:0000259" key="2">
    <source>
        <dbReference type="Pfam" id="PF13709"/>
    </source>
</evidence>
<evidence type="ECO:0000313" key="4">
    <source>
        <dbReference type="Proteomes" id="UP000176204"/>
    </source>
</evidence>
<organism evidence="3 4">
    <name type="scientific">Akkermansia glycaniphila</name>
    <dbReference type="NCBI Taxonomy" id="1679444"/>
    <lineage>
        <taxon>Bacteria</taxon>
        <taxon>Pseudomonadati</taxon>
        <taxon>Verrucomicrobiota</taxon>
        <taxon>Verrucomicrobiia</taxon>
        <taxon>Verrucomicrobiales</taxon>
        <taxon>Akkermansiaceae</taxon>
        <taxon>Akkermansia</taxon>
    </lineage>
</organism>
<sequence>MKTVICLLTLLLACLCPASAKEGIVQCGNLIYAGNKTSRCFSDEFLSTVQQKTSISTSRRFRAVRLDSEELFQFPFVVMTGEGNFTLTSKERENLKKYVAGGGFLLASAGCSSETWDKSFRKEMTQTFGEMKPIPMQHPIFSTVFPIKTLSAGKKPTKGHLEGITINDKLVVVYSADGLNDSSNSRGCCCCGGSELGNALQINANILAYALLR</sequence>
<dbReference type="InterPro" id="IPR025297">
    <property type="entry name" value="DUF4159"/>
</dbReference>
<dbReference type="STRING" id="1679444.PYTT_0123"/>
<dbReference type="RefSeq" id="WP_067772213.1">
    <property type="nucleotide sequence ID" value="NZ_JACVVN010000002.1"/>
</dbReference>
<feature type="signal peptide" evidence="1">
    <location>
        <begin position="1"/>
        <end position="20"/>
    </location>
</feature>
<evidence type="ECO:0000256" key="1">
    <source>
        <dbReference type="SAM" id="SignalP"/>
    </source>
</evidence>
<keyword evidence="4" id="KW-1185">Reference proteome</keyword>
<feature type="chain" id="PRO_5014266571" evidence="1">
    <location>
        <begin position="21"/>
        <end position="213"/>
    </location>
</feature>